<dbReference type="GO" id="GO:0007165">
    <property type="term" value="P:signal transduction"/>
    <property type="evidence" value="ECO:0007669"/>
    <property type="project" value="TreeGrafter"/>
</dbReference>
<dbReference type="GO" id="GO:0005737">
    <property type="term" value="C:cytoplasm"/>
    <property type="evidence" value="ECO:0007669"/>
    <property type="project" value="TreeGrafter"/>
</dbReference>
<feature type="coiled-coil region" evidence="1">
    <location>
        <begin position="477"/>
        <end position="511"/>
    </location>
</feature>
<dbReference type="InterPro" id="IPR000719">
    <property type="entry name" value="Prot_kinase_dom"/>
</dbReference>
<dbReference type="GO" id="GO:0005524">
    <property type="term" value="F:ATP binding"/>
    <property type="evidence" value="ECO:0007669"/>
    <property type="project" value="InterPro"/>
</dbReference>
<dbReference type="Pfam" id="PF07714">
    <property type="entry name" value="PK_Tyr_Ser-Thr"/>
    <property type="match status" value="2"/>
</dbReference>
<dbReference type="GO" id="GO:0004672">
    <property type="term" value="F:protein kinase activity"/>
    <property type="evidence" value="ECO:0007669"/>
    <property type="project" value="InterPro"/>
</dbReference>
<keyword evidence="5" id="KW-1185">Reference proteome</keyword>
<sequence length="610" mass="71811">MATQKIKWNEKLRSVRDKSYYTLDINIHKTITEQEKYENDFIENDSSLTENEKKFLLNDLQNMYDALRIGNNSVENQQCNNCLNWHQAIQYCEFCIRKYLENNFGNWTSGNNEIDKLIQECQRKIKKPNVVIEWIEYDQFENIEHLAEGGCATIYTAALKDGCYHKWNSERQILERFGRQKIVLKRLNNSNNNNVHWFKEVTLSFTLDNTSSFLSTCYGLTKDPTTQDYMLVLNYYDNDLRHFLKDNFHSLTLFQKYNIIYKIARNLNRIHSKNIVHRDLHSGNILYNSRNTIWRISDLGLSGPVDKPSNSIYGNLPYIAPEVICGEIYTTKSDIYSVGILMWEVITNETPFDDYEHDLELTLDIVKGCRPKIYEYIPHEYITLMKQCWDANSDNRPDAITVCKKMESLINVGILMWEVITNETPFDDYEHDLELTLDIVKGCRPKIYEYIPHEYITLMKQCWDANSDNRPDAITVCKKMESLIKSLYNEMDKQKENIENIQSKNSRSKIKNFFKLKSKKDKNNQVIINTQLSKNTKSKIYRIQNSKVYTFNIPIKPRNATDEEQQEFDSKQLEFEISEEIQQRYLKSVGADNSNKSRDDQEFGIAGPSN</sequence>
<dbReference type="PANTHER" id="PTHR23257">
    <property type="entry name" value="SERINE-THREONINE PROTEIN KINASE"/>
    <property type="match status" value="1"/>
</dbReference>
<dbReference type="EMBL" id="PQFF01000328">
    <property type="protein sequence ID" value="RHZ59651.1"/>
    <property type="molecule type" value="Genomic_DNA"/>
</dbReference>
<dbReference type="AlphaFoldDB" id="A0A397H9A5"/>
<gene>
    <name evidence="4" type="ORF">Glove_362g56</name>
</gene>
<evidence type="ECO:0000256" key="2">
    <source>
        <dbReference type="SAM" id="MobiDB-lite"/>
    </source>
</evidence>
<evidence type="ECO:0000256" key="1">
    <source>
        <dbReference type="SAM" id="Coils"/>
    </source>
</evidence>
<dbReference type="SUPFAM" id="SSF56112">
    <property type="entry name" value="Protein kinase-like (PK-like)"/>
    <property type="match status" value="2"/>
</dbReference>
<organism evidence="4 5">
    <name type="scientific">Diversispora epigaea</name>
    <dbReference type="NCBI Taxonomy" id="1348612"/>
    <lineage>
        <taxon>Eukaryota</taxon>
        <taxon>Fungi</taxon>
        <taxon>Fungi incertae sedis</taxon>
        <taxon>Mucoromycota</taxon>
        <taxon>Glomeromycotina</taxon>
        <taxon>Glomeromycetes</taxon>
        <taxon>Diversisporales</taxon>
        <taxon>Diversisporaceae</taxon>
        <taxon>Diversispora</taxon>
    </lineage>
</organism>
<reference evidence="4 5" key="1">
    <citation type="submission" date="2018-08" db="EMBL/GenBank/DDBJ databases">
        <title>Genome and evolution of the arbuscular mycorrhizal fungus Diversispora epigaea (formerly Glomus versiforme) and its bacterial endosymbionts.</title>
        <authorList>
            <person name="Sun X."/>
            <person name="Fei Z."/>
            <person name="Harrison M."/>
        </authorList>
    </citation>
    <scope>NUCLEOTIDE SEQUENCE [LARGE SCALE GENOMIC DNA]</scope>
    <source>
        <strain evidence="4 5">IT104</strain>
    </source>
</reference>
<proteinExistence type="predicted"/>
<dbReference type="InterPro" id="IPR011009">
    <property type="entry name" value="Kinase-like_dom_sf"/>
</dbReference>
<accession>A0A397H9A5</accession>
<evidence type="ECO:0000313" key="4">
    <source>
        <dbReference type="EMBL" id="RHZ59651.1"/>
    </source>
</evidence>
<dbReference type="InterPro" id="IPR001245">
    <property type="entry name" value="Ser-Thr/Tyr_kinase_cat_dom"/>
</dbReference>
<comment type="caution">
    <text evidence="4">The sequence shown here is derived from an EMBL/GenBank/DDBJ whole genome shotgun (WGS) entry which is preliminary data.</text>
</comment>
<name>A0A397H9A5_9GLOM</name>
<evidence type="ECO:0000259" key="3">
    <source>
        <dbReference type="PROSITE" id="PS50011"/>
    </source>
</evidence>
<feature type="domain" description="Protein kinase" evidence="3">
    <location>
        <begin position="140"/>
        <end position="410"/>
    </location>
</feature>
<feature type="region of interest" description="Disordered" evidence="2">
    <location>
        <begin position="588"/>
        <end position="610"/>
    </location>
</feature>
<keyword evidence="1" id="KW-0175">Coiled coil</keyword>
<evidence type="ECO:0000313" key="5">
    <source>
        <dbReference type="Proteomes" id="UP000266861"/>
    </source>
</evidence>
<dbReference type="Gene3D" id="1.10.510.10">
    <property type="entry name" value="Transferase(Phosphotransferase) domain 1"/>
    <property type="match status" value="2"/>
</dbReference>
<dbReference type="Proteomes" id="UP000266861">
    <property type="component" value="Unassembled WGS sequence"/>
</dbReference>
<dbReference type="STRING" id="1348612.A0A397H9A5"/>
<dbReference type="PROSITE" id="PS50011">
    <property type="entry name" value="PROTEIN_KINASE_DOM"/>
    <property type="match status" value="1"/>
</dbReference>
<dbReference type="InterPro" id="IPR050167">
    <property type="entry name" value="Ser_Thr_protein_kinase"/>
</dbReference>
<protein>
    <recommendedName>
        <fullName evidence="3">Protein kinase domain-containing protein</fullName>
    </recommendedName>
</protein>